<organism evidence="1 2">
    <name type="scientific">Paenibacillus alba</name>
    <dbReference type="NCBI Taxonomy" id="1197127"/>
    <lineage>
        <taxon>Bacteria</taxon>
        <taxon>Bacillati</taxon>
        <taxon>Bacillota</taxon>
        <taxon>Bacilli</taxon>
        <taxon>Bacillales</taxon>
        <taxon>Paenibacillaceae</taxon>
        <taxon>Paenibacillus</taxon>
    </lineage>
</organism>
<dbReference type="Proteomes" id="UP001338137">
    <property type="component" value="Unassembled WGS sequence"/>
</dbReference>
<gene>
    <name evidence="1" type="ORF">P4I72_02325</name>
</gene>
<evidence type="ECO:0000313" key="2">
    <source>
        <dbReference type="Proteomes" id="UP001338137"/>
    </source>
</evidence>
<dbReference type="RefSeq" id="WP_326070387.1">
    <property type="nucleotide sequence ID" value="NZ_JARLKY010000006.1"/>
</dbReference>
<comment type="caution">
    <text evidence="1">The sequence shown here is derived from an EMBL/GenBank/DDBJ whole genome shotgun (WGS) entry which is preliminary data.</text>
</comment>
<reference evidence="1 2" key="1">
    <citation type="submission" date="2023-03" db="EMBL/GenBank/DDBJ databases">
        <title>Bacillus Genome Sequencing.</title>
        <authorList>
            <person name="Dunlap C."/>
        </authorList>
    </citation>
    <scope>NUCLEOTIDE SEQUENCE [LARGE SCALE GENOMIC DNA]</scope>
    <source>
        <strain evidence="1 2">BD-533</strain>
    </source>
</reference>
<dbReference type="EMBL" id="JARLKY010000006">
    <property type="protein sequence ID" value="MEC0225960.1"/>
    <property type="molecule type" value="Genomic_DNA"/>
</dbReference>
<protein>
    <submittedName>
        <fullName evidence="1">Uncharacterized protein</fullName>
    </submittedName>
</protein>
<proteinExistence type="predicted"/>
<sequence>MFDKFVMLYNHQNKYTAEQRKTEYKNVDDEMDEDKSRITN</sequence>
<accession>A0ABU6FW42</accession>
<evidence type="ECO:0000313" key="1">
    <source>
        <dbReference type="EMBL" id="MEC0225960.1"/>
    </source>
</evidence>
<name>A0ABU6FW42_9BACL</name>
<keyword evidence="2" id="KW-1185">Reference proteome</keyword>